<dbReference type="Proteomes" id="UP000762676">
    <property type="component" value="Unassembled WGS sequence"/>
</dbReference>
<keyword evidence="3" id="KW-0206">Cytoskeleton</keyword>
<organism evidence="6 7">
    <name type="scientific">Elysia marginata</name>
    <dbReference type="NCBI Taxonomy" id="1093978"/>
    <lineage>
        <taxon>Eukaryota</taxon>
        <taxon>Metazoa</taxon>
        <taxon>Spiralia</taxon>
        <taxon>Lophotrochozoa</taxon>
        <taxon>Mollusca</taxon>
        <taxon>Gastropoda</taxon>
        <taxon>Heterobranchia</taxon>
        <taxon>Euthyneura</taxon>
        <taxon>Panpulmonata</taxon>
        <taxon>Sacoglossa</taxon>
        <taxon>Placobranchoidea</taxon>
        <taxon>Plakobranchidae</taxon>
        <taxon>Elysia</taxon>
    </lineage>
</organism>
<comment type="caution">
    <text evidence="6">The sequence shown here is derived from an EMBL/GenBank/DDBJ whole genome shotgun (WGS) entry which is preliminary data.</text>
</comment>
<evidence type="ECO:0000313" key="6">
    <source>
        <dbReference type="EMBL" id="GFS08990.1"/>
    </source>
</evidence>
<reference evidence="6 7" key="1">
    <citation type="journal article" date="2021" name="Elife">
        <title>Chloroplast acquisition without the gene transfer in kleptoplastic sea slugs, Plakobranchus ocellatus.</title>
        <authorList>
            <person name="Maeda T."/>
            <person name="Takahashi S."/>
            <person name="Yoshida T."/>
            <person name="Shimamura S."/>
            <person name="Takaki Y."/>
            <person name="Nagai Y."/>
            <person name="Toyoda A."/>
            <person name="Suzuki Y."/>
            <person name="Arimoto A."/>
            <person name="Ishii H."/>
            <person name="Satoh N."/>
            <person name="Nishiyama T."/>
            <person name="Hasebe M."/>
            <person name="Maruyama T."/>
            <person name="Minagawa J."/>
            <person name="Obokata J."/>
            <person name="Shigenobu S."/>
        </authorList>
    </citation>
    <scope>NUCLEOTIDE SEQUENCE [LARGE SCALE GENOMIC DNA]</scope>
</reference>
<feature type="region of interest" description="Disordered" evidence="4">
    <location>
        <begin position="326"/>
        <end position="347"/>
    </location>
</feature>
<dbReference type="Pfam" id="PF02187">
    <property type="entry name" value="GAS2"/>
    <property type="match status" value="1"/>
</dbReference>
<proteinExistence type="predicted"/>
<keyword evidence="2" id="KW-0963">Cytoplasm</keyword>
<feature type="domain" description="GAR" evidence="5">
    <location>
        <begin position="1"/>
        <end position="22"/>
    </location>
</feature>
<dbReference type="GO" id="GO:0005856">
    <property type="term" value="C:cytoskeleton"/>
    <property type="evidence" value="ECO:0007669"/>
    <property type="project" value="UniProtKB-SubCell"/>
</dbReference>
<comment type="subcellular location">
    <subcellularLocation>
        <location evidence="1">Cytoplasm</location>
        <location evidence="1">Cytoskeleton</location>
    </subcellularLocation>
</comment>
<dbReference type="PROSITE" id="PS51460">
    <property type="entry name" value="GAR"/>
    <property type="match status" value="1"/>
</dbReference>
<dbReference type="EMBL" id="BMAT01006257">
    <property type="protein sequence ID" value="GFS08990.1"/>
    <property type="molecule type" value="Genomic_DNA"/>
</dbReference>
<evidence type="ECO:0000313" key="7">
    <source>
        <dbReference type="Proteomes" id="UP000762676"/>
    </source>
</evidence>
<feature type="compositionally biased region" description="Low complexity" evidence="4">
    <location>
        <begin position="233"/>
        <end position="268"/>
    </location>
</feature>
<keyword evidence="7" id="KW-1185">Reference proteome</keyword>
<dbReference type="InterPro" id="IPR036534">
    <property type="entry name" value="GAR_dom_sf"/>
</dbReference>
<evidence type="ECO:0000256" key="4">
    <source>
        <dbReference type="SAM" id="MobiDB-lite"/>
    </source>
</evidence>
<feature type="compositionally biased region" description="Polar residues" evidence="4">
    <location>
        <begin position="218"/>
        <end position="228"/>
    </location>
</feature>
<accession>A0AAV4IHN1</accession>
<dbReference type="AlphaFoldDB" id="A0AAV4IHN1"/>
<dbReference type="GO" id="GO:0008017">
    <property type="term" value="F:microtubule binding"/>
    <property type="evidence" value="ECO:0007669"/>
    <property type="project" value="InterPro"/>
</dbReference>
<evidence type="ECO:0000256" key="1">
    <source>
        <dbReference type="ARBA" id="ARBA00004245"/>
    </source>
</evidence>
<feature type="compositionally biased region" description="Polar residues" evidence="4">
    <location>
        <begin position="92"/>
        <end position="107"/>
    </location>
</feature>
<feature type="compositionally biased region" description="Low complexity" evidence="4">
    <location>
        <begin position="149"/>
        <end position="180"/>
    </location>
</feature>
<gene>
    <name evidence="6" type="ORF">ElyMa_003026500</name>
</gene>
<evidence type="ECO:0000259" key="5">
    <source>
        <dbReference type="PROSITE" id="PS51460"/>
    </source>
</evidence>
<feature type="compositionally biased region" description="Low complexity" evidence="4">
    <location>
        <begin position="201"/>
        <end position="217"/>
    </location>
</feature>
<evidence type="ECO:0000256" key="3">
    <source>
        <dbReference type="ARBA" id="ARBA00023212"/>
    </source>
</evidence>
<feature type="region of interest" description="Disordered" evidence="4">
    <location>
        <begin position="32"/>
        <end position="300"/>
    </location>
</feature>
<dbReference type="Gene3D" id="3.30.920.20">
    <property type="entry name" value="Gas2-like domain"/>
    <property type="match status" value="1"/>
</dbReference>
<dbReference type="InterPro" id="IPR003108">
    <property type="entry name" value="GAR_dom"/>
</dbReference>
<feature type="compositionally biased region" description="Polar residues" evidence="4">
    <location>
        <begin position="40"/>
        <end position="55"/>
    </location>
</feature>
<dbReference type="SUPFAM" id="SSF143575">
    <property type="entry name" value="GAS2 domain-like"/>
    <property type="match status" value="1"/>
</dbReference>
<sequence>MVRVGGGWDTLENYLNKHDPCQCNYRGHRAGTAQAAHKMQVNQSQQQRRASTPGGNSAHHMPSAGGGAGAAATNTPTSPRRMSTAAAPLRNRSVSPHNQQANQGTKGSANSSMASGTSSHSAKQNPPRSKSPTLIISRHTPSGGGGGASNKSRGGASVSNSMSSNAPASSNFSVSRVSSSQGTRGESVVSKSWSQPLVRPTSNSTTTNTNNNKNNNSIDSASTLSSQPIRCKSPSPGRLRSPSPLNALKPSQQTSASSNNTGSSSSSARAKGQGQRVVTPRRLPGSTMISDNEEDEIEDCPAGYNYYHHDEVADDYSDEIETREQALEDNADTLYPECPADNVSDSG</sequence>
<feature type="compositionally biased region" description="Low complexity" evidence="4">
    <location>
        <begin position="108"/>
        <end position="122"/>
    </location>
</feature>
<evidence type="ECO:0000256" key="2">
    <source>
        <dbReference type="ARBA" id="ARBA00022490"/>
    </source>
</evidence>
<feature type="compositionally biased region" description="Polar residues" evidence="4">
    <location>
        <begin position="123"/>
        <end position="134"/>
    </location>
</feature>
<name>A0AAV4IHN1_9GAST</name>
<feature type="compositionally biased region" description="Polar residues" evidence="4">
    <location>
        <begin position="181"/>
        <end position="195"/>
    </location>
</feature>
<protein>
    <submittedName>
        <fullName evidence="6">GAS2-like protein 1</fullName>
    </submittedName>
</protein>